<dbReference type="Gene3D" id="1.20.120.1560">
    <property type="match status" value="1"/>
</dbReference>
<dbReference type="SUPFAM" id="SSF55931">
    <property type="entry name" value="Glutamine synthetase/guanido kinase"/>
    <property type="match status" value="1"/>
</dbReference>
<dbReference type="InterPro" id="IPR027303">
    <property type="entry name" value="Gln_synth_gly_rich_site"/>
</dbReference>
<name>A0AB34ISR6_PRYPA</name>
<feature type="region of interest" description="Disordered" evidence="3">
    <location>
        <begin position="1"/>
        <end position="29"/>
    </location>
</feature>
<evidence type="ECO:0000259" key="4">
    <source>
        <dbReference type="PROSITE" id="PS51987"/>
    </source>
</evidence>
<dbReference type="InterPro" id="IPR040577">
    <property type="entry name" value="Gln-synt_C"/>
</dbReference>
<dbReference type="Pfam" id="PF12437">
    <property type="entry name" value="GSIII_N"/>
    <property type="match status" value="1"/>
</dbReference>
<evidence type="ECO:0000256" key="2">
    <source>
        <dbReference type="RuleBase" id="RU000384"/>
    </source>
</evidence>
<protein>
    <recommendedName>
        <fullName evidence="4">GS catalytic domain-containing protein</fullName>
    </recommendedName>
</protein>
<dbReference type="EMBL" id="JBGBPQ010000019">
    <property type="protein sequence ID" value="KAL1505117.1"/>
    <property type="molecule type" value="Genomic_DNA"/>
</dbReference>
<dbReference type="SMART" id="SM01230">
    <property type="entry name" value="Gln-synt_C"/>
    <property type="match status" value="1"/>
</dbReference>
<dbReference type="Proteomes" id="UP001515480">
    <property type="component" value="Unassembled WGS sequence"/>
</dbReference>
<reference evidence="5 6" key="1">
    <citation type="journal article" date="2024" name="Science">
        <title>Giant polyketide synthase enzymes in the biosynthesis of giant marine polyether toxins.</title>
        <authorList>
            <person name="Fallon T.R."/>
            <person name="Shende V.V."/>
            <person name="Wierzbicki I.H."/>
            <person name="Pendleton A.L."/>
            <person name="Watervoot N.F."/>
            <person name="Auber R.P."/>
            <person name="Gonzalez D.J."/>
            <person name="Wisecaver J.H."/>
            <person name="Moore B.S."/>
        </authorList>
    </citation>
    <scope>NUCLEOTIDE SEQUENCE [LARGE SCALE GENOMIC DNA]</scope>
    <source>
        <strain evidence="5 6">12B1</strain>
    </source>
</reference>
<sequence>MAFLCGSSKPSSKSRIHPEPPCAPTTPSGDRLQLGPSFLHFTESYGKNCFSGAVAKKYLLEAGLSDGMELKVFQETALLEQHKDTVAKAVMKWAIDNGASIYTHWFQPLSSELVRSGLTGQVHNAMFRPGPNGVEWVFKGETMIQGETDGSSYNNGGLRRTHTAAAYTVIDPSSPMFIRDDTVYIPTVFVAFTGEALDEKTPLLRSMQAVSREAVKLLGSLGHKATSVVPNIGLEQEFFLVPREAYFKRPDLQLCGRTVMGKSAPRGQEMCDHYMSQPNEKALACMREIQHECFKLGIPLQTRHREVAPNQYECAPFFGLATGQIDNNLLVMTISEEVAARHGMAALFAEKPFKGINGSGKHNNWSLGTDTGLNLLNAKQVSEKCTDADAFAVIMAAMIQALDTYGDLMRAATAVPGNDFRLGACEAPPAIVSTYLGKALTDFLDSFKKGEKVEPYKAASVERTFCGSVPSAQIPSEDRNRTSPFPYGGHRFEFRAVGSSQNVSMTNTILCSITAHAFAEFNAKIEKGEKPADVARAALEKHWRIIFNGNGYGEDWPKEAESRGLWNLPSCVDAVARLADPKNVALFESLKDATGKPVMTKSEMESRVIVLHEQYVNVVEMEALTMIDMIQQHVLPSALLTEKAGIEMPAKAPISALKSSVADIKSKLEAMHKAAPAPATDKEGAAKESVEMQVAKAKAMLARELRLETMERARDVCDAIEAIVPANLWTLSTYNDLLFLDATTGSTSLA</sequence>
<dbReference type="InterPro" id="IPR014746">
    <property type="entry name" value="Gln_synth/guanido_kin_cat_dom"/>
</dbReference>
<evidence type="ECO:0000313" key="5">
    <source>
        <dbReference type="EMBL" id="KAL1505117.1"/>
    </source>
</evidence>
<dbReference type="Pfam" id="PF18318">
    <property type="entry name" value="Gln-synt_C-ter"/>
    <property type="match status" value="1"/>
</dbReference>
<keyword evidence="6" id="KW-1185">Reference proteome</keyword>
<dbReference type="PROSITE" id="PS51987">
    <property type="entry name" value="GS_CATALYTIC"/>
    <property type="match status" value="1"/>
</dbReference>
<feature type="domain" description="GS catalytic" evidence="4">
    <location>
        <begin position="199"/>
        <end position="634"/>
    </location>
</feature>
<evidence type="ECO:0000256" key="3">
    <source>
        <dbReference type="SAM" id="MobiDB-lite"/>
    </source>
</evidence>
<comment type="similarity">
    <text evidence="1 2">Belongs to the glutamine synthetase family.</text>
</comment>
<dbReference type="InterPro" id="IPR008146">
    <property type="entry name" value="Gln_synth_cat_dom"/>
</dbReference>
<dbReference type="GO" id="GO:0004356">
    <property type="term" value="F:glutamine synthetase activity"/>
    <property type="evidence" value="ECO:0007669"/>
    <property type="project" value="InterPro"/>
</dbReference>
<dbReference type="PROSITE" id="PS00181">
    <property type="entry name" value="GLNA_ATP"/>
    <property type="match status" value="1"/>
</dbReference>
<proteinExistence type="inferred from homology"/>
<dbReference type="Gene3D" id="3.30.590.10">
    <property type="entry name" value="Glutamine synthetase/guanido kinase, catalytic domain"/>
    <property type="match status" value="1"/>
</dbReference>
<organism evidence="5 6">
    <name type="scientific">Prymnesium parvum</name>
    <name type="common">Toxic golden alga</name>
    <dbReference type="NCBI Taxonomy" id="97485"/>
    <lineage>
        <taxon>Eukaryota</taxon>
        <taxon>Haptista</taxon>
        <taxon>Haptophyta</taxon>
        <taxon>Prymnesiophyceae</taxon>
        <taxon>Prymnesiales</taxon>
        <taxon>Prymnesiaceae</taxon>
        <taxon>Prymnesium</taxon>
    </lineage>
</organism>
<accession>A0AB34ISR6</accession>
<dbReference type="InterPro" id="IPR022147">
    <property type="entry name" value="GSIII_N"/>
</dbReference>
<comment type="caution">
    <text evidence="5">The sequence shown here is derived from an EMBL/GenBank/DDBJ whole genome shotgun (WGS) entry which is preliminary data.</text>
</comment>
<dbReference type="Pfam" id="PF00120">
    <property type="entry name" value="Gln-synt_C"/>
    <property type="match status" value="1"/>
</dbReference>
<dbReference type="PANTHER" id="PTHR42974">
    <property type="entry name" value="GLUTAMINE SYNTHETASE"/>
    <property type="match status" value="1"/>
</dbReference>
<evidence type="ECO:0000313" key="6">
    <source>
        <dbReference type="Proteomes" id="UP001515480"/>
    </source>
</evidence>
<dbReference type="InterPro" id="IPR052725">
    <property type="entry name" value="GS_Type-3"/>
</dbReference>
<dbReference type="AlphaFoldDB" id="A0AB34ISR6"/>
<gene>
    <name evidence="5" type="ORF">AB1Y20_008876</name>
</gene>
<evidence type="ECO:0000256" key="1">
    <source>
        <dbReference type="PROSITE-ProRule" id="PRU01331"/>
    </source>
</evidence>
<dbReference type="PANTHER" id="PTHR42974:SF1">
    <property type="entry name" value="TYPE-3 GLUTAMINE SYNTHETASE"/>
    <property type="match status" value="1"/>
</dbReference>